<accession>A0ABD6ANJ2</accession>
<dbReference type="EMBL" id="JBHTBL010000011">
    <property type="protein sequence ID" value="MFC7325652.1"/>
    <property type="molecule type" value="Genomic_DNA"/>
</dbReference>
<sequence length="123" mass="11977">MEPAKVKPILAPLGLFALSAGAYWSVLSGVASPDLGTPLVFSAIAGATALGAAVIDARTPAVTAGAAAVGFALAAASVGEVLGADDSALLVGAALATFGVLGYAISMIYHIGARVRRARPSEG</sequence>
<evidence type="ECO:0000313" key="3">
    <source>
        <dbReference type="Proteomes" id="UP001596545"/>
    </source>
</evidence>
<feature type="transmembrane region" description="Helical" evidence="1">
    <location>
        <begin position="62"/>
        <end position="82"/>
    </location>
</feature>
<proteinExistence type="predicted"/>
<keyword evidence="1" id="KW-0472">Membrane</keyword>
<feature type="transmembrane region" description="Helical" evidence="1">
    <location>
        <begin position="38"/>
        <end position="55"/>
    </location>
</feature>
<protein>
    <recommendedName>
        <fullName evidence="4">SPW repeat-containing protein</fullName>
    </recommendedName>
</protein>
<comment type="caution">
    <text evidence="2">The sequence shown here is derived from an EMBL/GenBank/DDBJ whole genome shotgun (WGS) entry which is preliminary data.</text>
</comment>
<evidence type="ECO:0000313" key="2">
    <source>
        <dbReference type="EMBL" id="MFC7325652.1"/>
    </source>
</evidence>
<keyword evidence="1" id="KW-0812">Transmembrane</keyword>
<name>A0ABD6ANJ2_9EURY</name>
<dbReference type="AlphaFoldDB" id="A0ABD6ANJ2"/>
<keyword evidence="3" id="KW-1185">Reference proteome</keyword>
<dbReference type="RefSeq" id="WP_379792113.1">
    <property type="nucleotide sequence ID" value="NZ_JBHTBL010000011.1"/>
</dbReference>
<reference evidence="2 3" key="1">
    <citation type="journal article" date="2019" name="Int. J. Syst. Evol. Microbiol.">
        <title>The Global Catalogue of Microorganisms (GCM) 10K type strain sequencing project: providing services to taxonomists for standard genome sequencing and annotation.</title>
        <authorList>
            <consortium name="The Broad Institute Genomics Platform"/>
            <consortium name="The Broad Institute Genome Sequencing Center for Infectious Disease"/>
            <person name="Wu L."/>
            <person name="Ma J."/>
        </authorList>
    </citation>
    <scope>NUCLEOTIDE SEQUENCE [LARGE SCALE GENOMIC DNA]</scope>
    <source>
        <strain evidence="2 3">CGMCC 1.12554</strain>
    </source>
</reference>
<evidence type="ECO:0000256" key="1">
    <source>
        <dbReference type="SAM" id="Phobius"/>
    </source>
</evidence>
<organism evidence="2 3">
    <name type="scientific">Halorubrum rutilum</name>
    <dbReference type="NCBI Taxonomy" id="1364933"/>
    <lineage>
        <taxon>Archaea</taxon>
        <taxon>Methanobacteriati</taxon>
        <taxon>Methanobacteriota</taxon>
        <taxon>Stenosarchaea group</taxon>
        <taxon>Halobacteria</taxon>
        <taxon>Halobacteriales</taxon>
        <taxon>Haloferacaceae</taxon>
        <taxon>Halorubrum</taxon>
    </lineage>
</organism>
<dbReference type="Proteomes" id="UP001596545">
    <property type="component" value="Unassembled WGS sequence"/>
</dbReference>
<keyword evidence="1" id="KW-1133">Transmembrane helix</keyword>
<feature type="transmembrane region" description="Helical" evidence="1">
    <location>
        <begin position="88"/>
        <end position="109"/>
    </location>
</feature>
<evidence type="ECO:0008006" key="4">
    <source>
        <dbReference type="Google" id="ProtNLM"/>
    </source>
</evidence>
<gene>
    <name evidence="2" type="ORF">ACFQMF_13815</name>
</gene>